<dbReference type="Pfam" id="PF01636">
    <property type="entry name" value="APH"/>
    <property type="match status" value="1"/>
</dbReference>
<evidence type="ECO:0000313" key="3">
    <source>
        <dbReference type="Proteomes" id="UP000198959"/>
    </source>
</evidence>
<dbReference type="AlphaFoldDB" id="A0A1C6TD64"/>
<dbReference type="SUPFAM" id="SSF56112">
    <property type="entry name" value="Protein kinase-like (PK-like)"/>
    <property type="match status" value="1"/>
</dbReference>
<keyword evidence="2" id="KW-0418">Kinase</keyword>
<sequence>MCIDVPLVHRLVAAQFPQWAELPIRPVEAAGRDNVIFRLGTELSVRLPRRELGARHLANEHRWLPFLSPHLPLPVPAPLGQGLPSEGYPWCWTVTRWLPGDVSAFGSGLDEIQMADELARFITALRAVNPAEGPASDLRGAPLVERDPGVRAAIAARPGDWDRQAMTAVWESALTVPSWVPPAVWTHGDLHPGNLLTIDGRLTAVIDFGLLGVGDPAIDVLPAWTVLSRPTRDRFRRALQVDEATWARTRGRALDFGLMCVATAPRGSLVGNIGRRTIDQILTDDQGWIG</sequence>
<feature type="domain" description="Aminoglycoside phosphotransferase" evidence="1">
    <location>
        <begin position="30"/>
        <end position="250"/>
    </location>
</feature>
<dbReference type="InterPro" id="IPR002575">
    <property type="entry name" value="Aminoglycoside_PTrfase"/>
</dbReference>
<gene>
    <name evidence="2" type="ORF">GA0074692_5377</name>
</gene>
<dbReference type="InterPro" id="IPR051678">
    <property type="entry name" value="AGP_Transferase"/>
</dbReference>
<reference evidence="3" key="1">
    <citation type="submission" date="2016-06" db="EMBL/GenBank/DDBJ databases">
        <authorList>
            <person name="Varghese N."/>
            <person name="Submissions Spin"/>
        </authorList>
    </citation>
    <scope>NUCLEOTIDE SEQUENCE [LARGE SCALE GENOMIC DNA]</scope>
    <source>
        <strain evidence="3">DSM 43817</strain>
    </source>
</reference>
<name>A0A1C6TD64_9ACTN</name>
<dbReference type="Gene3D" id="3.30.200.20">
    <property type="entry name" value="Phosphorylase Kinase, domain 1"/>
    <property type="match status" value="1"/>
</dbReference>
<dbReference type="InterPro" id="IPR011009">
    <property type="entry name" value="Kinase-like_dom_sf"/>
</dbReference>
<keyword evidence="3" id="KW-1185">Reference proteome</keyword>
<keyword evidence="2" id="KW-0808">Transferase</keyword>
<dbReference type="GO" id="GO:0016301">
    <property type="term" value="F:kinase activity"/>
    <property type="evidence" value="ECO:0007669"/>
    <property type="project" value="UniProtKB-KW"/>
</dbReference>
<evidence type="ECO:0000259" key="1">
    <source>
        <dbReference type="Pfam" id="PF01636"/>
    </source>
</evidence>
<dbReference type="EMBL" id="FMHW01000002">
    <property type="protein sequence ID" value="SCL39482.1"/>
    <property type="molecule type" value="Genomic_DNA"/>
</dbReference>
<dbReference type="PANTHER" id="PTHR21310:SF42">
    <property type="entry name" value="BIFUNCTIONAL AAC_APH"/>
    <property type="match status" value="1"/>
</dbReference>
<accession>A0A1C6TD64</accession>
<dbReference type="OrthoDB" id="9797603at2"/>
<proteinExistence type="predicted"/>
<evidence type="ECO:0000313" key="2">
    <source>
        <dbReference type="EMBL" id="SCL39482.1"/>
    </source>
</evidence>
<dbReference type="Proteomes" id="UP000198959">
    <property type="component" value="Unassembled WGS sequence"/>
</dbReference>
<dbReference type="CDD" id="cd05155">
    <property type="entry name" value="APH_ChoK_like_1"/>
    <property type="match status" value="1"/>
</dbReference>
<dbReference type="Gene3D" id="3.90.1200.10">
    <property type="match status" value="1"/>
</dbReference>
<protein>
    <submittedName>
        <fullName evidence="2">Predicted kinase, aminoglycoside phosphotransferase (APT) family</fullName>
    </submittedName>
</protein>
<organism evidence="2 3">
    <name type="scientific">Micromonospora pallida</name>
    <dbReference type="NCBI Taxonomy" id="145854"/>
    <lineage>
        <taxon>Bacteria</taxon>
        <taxon>Bacillati</taxon>
        <taxon>Actinomycetota</taxon>
        <taxon>Actinomycetes</taxon>
        <taxon>Micromonosporales</taxon>
        <taxon>Micromonosporaceae</taxon>
        <taxon>Micromonospora</taxon>
    </lineage>
</organism>
<dbReference type="PANTHER" id="PTHR21310">
    <property type="entry name" value="AMINOGLYCOSIDE PHOSPHOTRANSFERASE-RELATED-RELATED"/>
    <property type="match status" value="1"/>
</dbReference>